<proteinExistence type="predicted"/>
<organism evidence="3 4">
    <name type="scientific">Phytohabitans suffuscus</name>
    <dbReference type="NCBI Taxonomy" id="624315"/>
    <lineage>
        <taxon>Bacteria</taxon>
        <taxon>Bacillati</taxon>
        <taxon>Actinomycetota</taxon>
        <taxon>Actinomycetes</taxon>
        <taxon>Micromonosporales</taxon>
        <taxon>Micromonosporaceae</taxon>
    </lineage>
</organism>
<dbReference type="Pfam" id="PF07883">
    <property type="entry name" value="Cupin_2"/>
    <property type="match status" value="1"/>
</dbReference>
<evidence type="ECO:0000256" key="1">
    <source>
        <dbReference type="SAM" id="MobiDB-lite"/>
    </source>
</evidence>
<reference evidence="3 4" key="2">
    <citation type="submission" date="2020-03" db="EMBL/GenBank/DDBJ databases">
        <authorList>
            <person name="Ichikawa N."/>
            <person name="Kimura A."/>
            <person name="Kitahashi Y."/>
            <person name="Uohara A."/>
        </authorList>
    </citation>
    <scope>NUCLEOTIDE SEQUENCE [LARGE SCALE GENOMIC DNA]</scope>
    <source>
        <strain evidence="3 4">NBRC 105367</strain>
    </source>
</reference>
<accession>A0A6F8Z164</accession>
<dbReference type="InterPro" id="IPR014710">
    <property type="entry name" value="RmlC-like_jellyroll"/>
</dbReference>
<reference evidence="3 4" key="1">
    <citation type="submission" date="2020-03" db="EMBL/GenBank/DDBJ databases">
        <title>Whole genome shotgun sequence of Phytohabitans suffuscus NBRC 105367.</title>
        <authorList>
            <person name="Komaki H."/>
            <person name="Tamura T."/>
        </authorList>
    </citation>
    <scope>NUCLEOTIDE SEQUENCE [LARGE SCALE GENOMIC DNA]</scope>
    <source>
        <strain evidence="3 4">NBRC 105367</strain>
    </source>
</reference>
<dbReference type="EMBL" id="AP022871">
    <property type="protein sequence ID" value="BCB92066.1"/>
    <property type="molecule type" value="Genomic_DNA"/>
</dbReference>
<dbReference type="Gene3D" id="2.60.120.10">
    <property type="entry name" value="Jelly Rolls"/>
    <property type="match status" value="1"/>
</dbReference>
<feature type="region of interest" description="Disordered" evidence="1">
    <location>
        <begin position="1"/>
        <end position="21"/>
    </location>
</feature>
<gene>
    <name evidence="3" type="ORF">Psuf_093790</name>
</gene>
<evidence type="ECO:0000313" key="4">
    <source>
        <dbReference type="Proteomes" id="UP000503011"/>
    </source>
</evidence>
<name>A0A6F8Z164_9ACTN</name>
<dbReference type="Proteomes" id="UP000503011">
    <property type="component" value="Chromosome"/>
</dbReference>
<sequence length="175" mass="20048">MREAGMGQQRQMEKQRELEEAGYSEPYARAMAVLAERDERARTGKVVIRQSDREWLTDRMAARCLYYLDHHYEDSANVDWRVFCHDIVTQSGGHRHQGGLALFVLEGRGATIMDGVRYDWEAGDLVLLPVKPDQVDHQHINLGGNAKWLAFIYSPMWQAVASTMVPTKDRPGWDS</sequence>
<dbReference type="SUPFAM" id="SSF51182">
    <property type="entry name" value="RmlC-like cupins"/>
    <property type="match status" value="1"/>
</dbReference>
<dbReference type="KEGG" id="psuu:Psuf_093790"/>
<protein>
    <recommendedName>
        <fullName evidence="2">Cupin type-2 domain-containing protein</fullName>
    </recommendedName>
</protein>
<evidence type="ECO:0000313" key="3">
    <source>
        <dbReference type="EMBL" id="BCB92066.1"/>
    </source>
</evidence>
<feature type="domain" description="Cupin type-2" evidence="2">
    <location>
        <begin position="91"/>
        <end position="150"/>
    </location>
</feature>
<dbReference type="InterPro" id="IPR013096">
    <property type="entry name" value="Cupin_2"/>
</dbReference>
<keyword evidence="4" id="KW-1185">Reference proteome</keyword>
<dbReference type="InterPro" id="IPR011051">
    <property type="entry name" value="RmlC_Cupin_sf"/>
</dbReference>
<evidence type="ECO:0000259" key="2">
    <source>
        <dbReference type="Pfam" id="PF07883"/>
    </source>
</evidence>
<dbReference type="AlphaFoldDB" id="A0A6F8Z164"/>